<name>A0A1F6EAV0_9BACT</name>
<organism evidence="1 2">
    <name type="scientific">Candidatus Kaiserbacteria bacterium RIFCSPHIGHO2_02_FULL_55_25</name>
    <dbReference type="NCBI Taxonomy" id="1798498"/>
    <lineage>
        <taxon>Bacteria</taxon>
        <taxon>Candidatus Kaiseribacteriota</taxon>
    </lineage>
</organism>
<sequence length="265" mass="29032">MTGSGERPQPPNIDEILKRAAMDDGWLESIVAPKEKIITPSEVEDAFRYTPLQQGAVLAAEGTVISDATGRAALTLPNHELVAALRAADSRISAFDERLLRRDTHGRLVTQGRSTDVTYNINVSMPLAAQVLQDFPSQESLLGRGIAASINGPVYDGKNLLVRDIRHILRLGDEKGEKGTLLAWVGRDSENVPGLHDRINQFLISGQQGLRTQISPEVARTIFPVLLIYNKSKVKAAGGYFYVLPSDPAEREKCILKAYIAPRPE</sequence>
<evidence type="ECO:0000313" key="2">
    <source>
        <dbReference type="Proteomes" id="UP000176914"/>
    </source>
</evidence>
<dbReference type="Proteomes" id="UP000176914">
    <property type="component" value="Unassembled WGS sequence"/>
</dbReference>
<dbReference type="EMBL" id="MFLL01000001">
    <property type="protein sequence ID" value="OGG70809.1"/>
    <property type="molecule type" value="Genomic_DNA"/>
</dbReference>
<comment type="caution">
    <text evidence="1">The sequence shown here is derived from an EMBL/GenBank/DDBJ whole genome shotgun (WGS) entry which is preliminary data.</text>
</comment>
<proteinExistence type="predicted"/>
<evidence type="ECO:0000313" key="1">
    <source>
        <dbReference type="EMBL" id="OGG70809.1"/>
    </source>
</evidence>
<reference evidence="1 2" key="1">
    <citation type="journal article" date="2016" name="Nat. Commun.">
        <title>Thousands of microbial genomes shed light on interconnected biogeochemical processes in an aquifer system.</title>
        <authorList>
            <person name="Anantharaman K."/>
            <person name="Brown C.T."/>
            <person name="Hug L.A."/>
            <person name="Sharon I."/>
            <person name="Castelle C.J."/>
            <person name="Probst A.J."/>
            <person name="Thomas B.C."/>
            <person name="Singh A."/>
            <person name="Wilkins M.J."/>
            <person name="Karaoz U."/>
            <person name="Brodie E.L."/>
            <person name="Williams K.H."/>
            <person name="Hubbard S.S."/>
            <person name="Banfield J.F."/>
        </authorList>
    </citation>
    <scope>NUCLEOTIDE SEQUENCE [LARGE SCALE GENOMIC DNA]</scope>
</reference>
<accession>A0A1F6EAV0</accession>
<protein>
    <submittedName>
        <fullName evidence="1">Uncharacterized protein</fullName>
    </submittedName>
</protein>
<dbReference type="AlphaFoldDB" id="A0A1F6EAV0"/>
<gene>
    <name evidence="1" type="ORF">A3C20_04800</name>
</gene>